<protein>
    <recommendedName>
        <fullName evidence="5">Outer membrane beta-barrel protein</fullName>
    </recommendedName>
</protein>
<evidence type="ECO:0000313" key="3">
    <source>
        <dbReference type="EMBL" id="MFD2569270.1"/>
    </source>
</evidence>
<keyword evidence="2" id="KW-0472">Membrane</keyword>
<dbReference type="EMBL" id="JBHULN010000001">
    <property type="protein sequence ID" value="MFD2569270.1"/>
    <property type="molecule type" value="Genomic_DNA"/>
</dbReference>
<evidence type="ECO:0008006" key="5">
    <source>
        <dbReference type="Google" id="ProtNLM"/>
    </source>
</evidence>
<feature type="region of interest" description="Disordered" evidence="1">
    <location>
        <begin position="76"/>
        <end position="138"/>
    </location>
</feature>
<feature type="compositionally biased region" description="Low complexity" evidence="1">
    <location>
        <begin position="93"/>
        <end position="106"/>
    </location>
</feature>
<accession>A0ABW5LWW1</accession>
<feature type="transmembrane region" description="Helical" evidence="2">
    <location>
        <begin position="41"/>
        <end position="66"/>
    </location>
</feature>
<organism evidence="3 4">
    <name type="scientific">Spirosoma soli</name>
    <dbReference type="NCBI Taxonomy" id="1770529"/>
    <lineage>
        <taxon>Bacteria</taxon>
        <taxon>Pseudomonadati</taxon>
        <taxon>Bacteroidota</taxon>
        <taxon>Cytophagia</taxon>
        <taxon>Cytophagales</taxon>
        <taxon>Cytophagaceae</taxon>
        <taxon>Spirosoma</taxon>
    </lineage>
</organism>
<evidence type="ECO:0000313" key="4">
    <source>
        <dbReference type="Proteomes" id="UP001597469"/>
    </source>
</evidence>
<evidence type="ECO:0000256" key="2">
    <source>
        <dbReference type="SAM" id="Phobius"/>
    </source>
</evidence>
<sequence length="439" mass="49198">MKNDKLSNAFRRELADYEPPYSLGAWEAFDKSRKIQQKRRVILWWSRLAACLLLALLGTVMGLRWLSNKPSIGQPIVGATTRKGQSRPHHPESLPTLSRQSSSLSLTDRPGEFANHMNHPQPTSEQVTSPRIPTNDPYARRINDRMSILEPGKAGRQPSHTNWQYNASDELNISSLQLAQVVHPSARPVIERIAIRPFSLLAVHQAVRSVSYEPASVPRQRLKANQPMRLGLSLLPQSNYAQANQPLTTVGGGLSTELPLSKRLSLVSGVTLAHQSVQFQPTQTAAATTAGMRQLVDTRYAWWGLDIPLNFRYKFSRTADRNWFLTAGTSSVATFGQTYTRRYETNQVITTQITLLNGQTQEVQRLVTTQETQAGQSPMSSAIQPARLLNVSVGVDYSIGRCQSLTVEPYLKYPLGRVSKEQLRYTTLGLQLRWMLSVR</sequence>
<reference evidence="4" key="1">
    <citation type="journal article" date="2019" name="Int. J. Syst. Evol. Microbiol.">
        <title>The Global Catalogue of Microorganisms (GCM) 10K type strain sequencing project: providing services to taxonomists for standard genome sequencing and annotation.</title>
        <authorList>
            <consortium name="The Broad Institute Genomics Platform"/>
            <consortium name="The Broad Institute Genome Sequencing Center for Infectious Disease"/>
            <person name="Wu L."/>
            <person name="Ma J."/>
        </authorList>
    </citation>
    <scope>NUCLEOTIDE SEQUENCE [LARGE SCALE GENOMIC DNA]</scope>
    <source>
        <strain evidence="4">KCTC 42805</strain>
    </source>
</reference>
<dbReference type="RefSeq" id="WP_381518039.1">
    <property type="nucleotide sequence ID" value="NZ_JBHULN010000001.1"/>
</dbReference>
<proteinExistence type="predicted"/>
<evidence type="ECO:0000256" key="1">
    <source>
        <dbReference type="SAM" id="MobiDB-lite"/>
    </source>
</evidence>
<gene>
    <name evidence="3" type="ORF">ACFSUS_01410</name>
</gene>
<dbReference type="Proteomes" id="UP001597469">
    <property type="component" value="Unassembled WGS sequence"/>
</dbReference>
<keyword evidence="4" id="KW-1185">Reference proteome</keyword>
<name>A0ABW5LWW1_9BACT</name>
<keyword evidence="2" id="KW-0812">Transmembrane</keyword>
<feature type="compositionally biased region" description="Polar residues" evidence="1">
    <location>
        <begin position="118"/>
        <end position="132"/>
    </location>
</feature>
<keyword evidence="2" id="KW-1133">Transmembrane helix</keyword>
<comment type="caution">
    <text evidence="3">The sequence shown here is derived from an EMBL/GenBank/DDBJ whole genome shotgun (WGS) entry which is preliminary data.</text>
</comment>